<dbReference type="KEGG" id="hlc:CHINAEXTREME08895"/>
<name>A0A1P8LQ20_NATLA</name>
<gene>
    <name evidence="1" type="ORF">CHINAEXTREME_08895</name>
</gene>
<evidence type="ECO:0000313" key="2">
    <source>
        <dbReference type="Proteomes" id="UP000186547"/>
    </source>
</evidence>
<sequence>MRLETVRLVKTVAYPERTVSVHRRCLPALSRHRNRELVIGAGVASSRVELENRIGKAALLGPYSASGIAASST</sequence>
<dbReference type="AlphaFoldDB" id="A0A1P8LQ20"/>
<dbReference type="EMBL" id="CP019285">
    <property type="protein sequence ID" value="APW97890.1"/>
    <property type="molecule type" value="Genomic_DNA"/>
</dbReference>
<reference evidence="1 2" key="1">
    <citation type="journal article" date="2011" name="J. Bacteriol.">
        <title>Genome sequence of Halobiforma lacisalsi AJ5, an extremely halophilic archaeon which harbors a bop gene.</title>
        <authorList>
            <person name="Jiang X."/>
            <person name="Wang S."/>
            <person name="Cheng H."/>
            <person name="Huo Y."/>
            <person name="Zhang X."/>
            <person name="Zhu X."/>
            <person name="Han X."/>
            <person name="Ni P."/>
            <person name="Wu M."/>
        </authorList>
    </citation>
    <scope>NUCLEOTIDE SEQUENCE [LARGE SCALE GENOMIC DNA]</scope>
    <source>
        <strain evidence="1 2">AJ5</strain>
    </source>
</reference>
<protein>
    <submittedName>
        <fullName evidence="1">Uncharacterized protein</fullName>
    </submittedName>
</protein>
<proteinExistence type="predicted"/>
<dbReference type="Proteomes" id="UP000186547">
    <property type="component" value="Chromosome"/>
</dbReference>
<accession>A0A1P8LQ20</accession>
<organism evidence="1 2">
    <name type="scientific">Natronobacterium lacisalsi AJ5</name>
    <dbReference type="NCBI Taxonomy" id="358396"/>
    <lineage>
        <taxon>Archaea</taxon>
        <taxon>Methanobacteriati</taxon>
        <taxon>Methanobacteriota</taxon>
        <taxon>Stenosarchaea group</taxon>
        <taxon>Halobacteria</taxon>
        <taxon>Halobacteriales</taxon>
        <taxon>Natrialbaceae</taxon>
        <taxon>Natronobacterium</taxon>
    </lineage>
</organism>
<evidence type="ECO:0000313" key="1">
    <source>
        <dbReference type="EMBL" id="APW97890.1"/>
    </source>
</evidence>